<dbReference type="InterPro" id="IPR006170">
    <property type="entry name" value="PBP/GOBP"/>
</dbReference>
<organism evidence="5">
    <name type="scientific">Bactrocera minax</name>
    <name type="common">Chinese citrus fly</name>
    <dbReference type="NCBI Taxonomy" id="104690"/>
    <lineage>
        <taxon>Eukaryota</taxon>
        <taxon>Metazoa</taxon>
        <taxon>Ecdysozoa</taxon>
        <taxon>Arthropoda</taxon>
        <taxon>Hexapoda</taxon>
        <taxon>Insecta</taxon>
        <taxon>Pterygota</taxon>
        <taxon>Neoptera</taxon>
        <taxon>Endopterygota</taxon>
        <taxon>Diptera</taxon>
        <taxon>Brachycera</taxon>
        <taxon>Muscomorpha</taxon>
        <taxon>Tephritoidea</taxon>
        <taxon>Tephritidae</taxon>
        <taxon>Bactrocera</taxon>
        <taxon>Tetradacus</taxon>
    </lineage>
</organism>
<protein>
    <submittedName>
        <fullName evidence="5">Odorant-binding protein 50c</fullName>
    </submittedName>
</protein>
<name>A0A3G2LEG7_9MUSC</name>
<feature type="signal peptide" evidence="4">
    <location>
        <begin position="1"/>
        <end position="18"/>
    </location>
</feature>
<dbReference type="PANTHER" id="PTHR21066:SF17">
    <property type="entry name" value="AGAP011368-PA"/>
    <property type="match status" value="1"/>
</dbReference>
<sequence>MKYFVGSLLLILLLGVNAYDFDDSVFNEYLFKELQSHYEEDQVYLHRARREATDAADAKECSKRNWKKDMQCCKGGNVIGDQLELFKSVKKQCIADLKGEPADDAFDPFDCEKMQQVKEQMICITECIAKKFKSLDENGELQRDAILEGLRAQIGTVQWKVDAIEGYVDKCLAEVKEKLDQKKKAGELKEGGCSRSPLAFHSCMWRQFWNGCPADLRVDSPKCNKLRERVANGDTRFFGKHFLNKYYPSPRDEE</sequence>
<comment type="similarity">
    <text evidence="2">Belongs to the PBP/GOBP family.</text>
</comment>
<evidence type="ECO:0000256" key="3">
    <source>
        <dbReference type="ARBA" id="ARBA00022525"/>
    </source>
</evidence>
<feature type="chain" id="PRO_5018151826" evidence="4">
    <location>
        <begin position="19"/>
        <end position="254"/>
    </location>
</feature>
<evidence type="ECO:0000256" key="2">
    <source>
        <dbReference type="ARBA" id="ARBA00008098"/>
    </source>
</evidence>
<dbReference type="AlphaFoldDB" id="A0A3G2LEG7"/>
<dbReference type="EMBL" id="MH937222">
    <property type="protein sequence ID" value="AYN70637.1"/>
    <property type="molecule type" value="mRNA"/>
</dbReference>
<evidence type="ECO:0000256" key="4">
    <source>
        <dbReference type="SAM" id="SignalP"/>
    </source>
</evidence>
<dbReference type="GO" id="GO:0005576">
    <property type="term" value="C:extracellular region"/>
    <property type="evidence" value="ECO:0007669"/>
    <property type="project" value="UniProtKB-SubCell"/>
</dbReference>
<evidence type="ECO:0000313" key="5">
    <source>
        <dbReference type="EMBL" id="AYN70637.1"/>
    </source>
</evidence>
<dbReference type="InterPro" id="IPR036728">
    <property type="entry name" value="PBP_GOBP_sf"/>
</dbReference>
<evidence type="ECO:0000256" key="1">
    <source>
        <dbReference type="ARBA" id="ARBA00004613"/>
    </source>
</evidence>
<keyword evidence="3" id="KW-0964">Secreted</keyword>
<accession>A0A3G2LEG7</accession>
<gene>
    <name evidence="5" type="primary">OBP50c</name>
</gene>
<dbReference type="PANTHER" id="PTHR21066">
    <property type="entry name" value="ODORANT-BINDING PROTEIN 59A-RELATED"/>
    <property type="match status" value="1"/>
</dbReference>
<dbReference type="SUPFAM" id="SSF47565">
    <property type="entry name" value="Insect pheromone/odorant-binding proteins"/>
    <property type="match status" value="1"/>
</dbReference>
<keyword evidence="4" id="KW-0732">Signal</keyword>
<comment type="subcellular location">
    <subcellularLocation>
        <location evidence="1">Secreted</location>
    </subcellularLocation>
</comment>
<reference evidence="5" key="1">
    <citation type="submission" date="2018-09" db="EMBL/GenBank/DDBJ databases">
        <title>Identification and expression analysis of chemosensory genes in citrus fruit fly Bactrocera minax.</title>
        <authorList>
            <person name="Lu Y."/>
            <person name="Yu T."/>
            <person name="Cheng J."/>
        </authorList>
    </citation>
    <scope>NUCLEOTIDE SEQUENCE</scope>
    <source>
        <strain evidence="5">Bmi005981</strain>
    </source>
</reference>
<dbReference type="GO" id="GO:0005549">
    <property type="term" value="F:odorant binding"/>
    <property type="evidence" value="ECO:0007669"/>
    <property type="project" value="InterPro"/>
</dbReference>
<dbReference type="Pfam" id="PF01395">
    <property type="entry name" value="PBP_GOBP"/>
    <property type="match status" value="1"/>
</dbReference>
<proteinExistence type="evidence at transcript level"/>
<dbReference type="InterPro" id="IPR052295">
    <property type="entry name" value="Odorant-binding_protein"/>
</dbReference>
<dbReference type="Gene3D" id="1.10.238.270">
    <property type="match status" value="1"/>
</dbReference>